<dbReference type="EMBL" id="QKWP01002155">
    <property type="protein sequence ID" value="RIB04563.1"/>
    <property type="molecule type" value="Genomic_DNA"/>
</dbReference>
<proteinExistence type="predicted"/>
<protein>
    <submittedName>
        <fullName evidence="2">Uncharacterized protein</fullName>
    </submittedName>
</protein>
<dbReference type="AlphaFoldDB" id="A0A397UB76"/>
<comment type="caution">
    <text evidence="2">The sequence shown here is derived from an EMBL/GenBank/DDBJ whole genome shotgun (WGS) entry which is preliminary data.</text>
</comment>
<evidence type="ECO:0000313" key="3">
    <source>
        <dbReference type="Proteomes" id="UP000266673"/>
    </source>
</evidence>
<name>A0A397UB76_9GLOM</name>
<dbReference type="Proteomes" id="UP000266673">
    <property type="component" value="Unassembled WGS sequence"/>
</dbReference>
<sequence length="73" mass="8403">MSLGTKLPGILWVRASTITIMALNINLCLTFYIHICKRSCQIFVPMPMLVPDFCVRAYVHAQDFVLCLVYVFY</sequence>
<keyword evidence="1" id="KW-0812">Transmembrane</keyword>
<reference evidence="2 3" key="1">
    <citation type="submission" date="2018-06" db="EMBL/GenBank/DDBJ databases">
        <title>Comparative genomics reveals the genomic features of Rhizophagus irregularis, R. cerebriforme, R. diaphanum and Gigaspora rosea, and their symbiotic lifestyle signature.</title>
        <authorList>
            <person name="Morin E."/>
            <person name="San Clemente H."/>
            <person name="Chen E.C.H."/>
            <person name="De La Providencia I."/>
            <person name="Hainaut M."/>
            <person name="Kuo A."/>
            <person name="Kohler A."/>
            <person name="Murat C."/>
            <person name="Tang N."/>
            <person name="Roy S."/>
            <person name="Loubradou J."/>
            <person name="Henrissat B."/>
            <person name="Grigoriev I.V."/>
            <person name="Corradi N."/>
            <person name="Roux C."/>
            <person name="Martin F.M."/>
        </authorList>
    </citation>
    <scope>NUCLEOTIDE SEQUENCE [LARGE SCALE GENOMIC DNA]</scope>
    <source>
        <strain evidence="2 3">DAOM 194757</strain>
    </source>
</reference>
<evidence type="ECO:0000313" key="2">
    <source>
        <dbReference type="EMBL" id="RIB04563.1"/>
    </source>
</evidence>
<gene>
    <name evidence="2" type="ORF">C2G38_2120377</name>
</gene>
<keyword evidence="1" id="KW-0472">Membrane</keyword>
<organism evidence="2 3">
    <name type="scientific">Gigaspora rosea</name>
    <dbReference type="NCBI Taxonomy" id="44941"/>
    <lineage>
        <taxon>Eukaryota</taxon>
        <taxon>Fungi</taxon>
        <taxon>Fungi incertae sedis</taxon>
        <taxon>Mucoromycota</taxon>
        <taxon>Glomeromycotina</taxon>
        <taxon>Glomeromycetes</taxon>
        <taxon>Diversisporales</taxon>
        <taxon>Gigasporaceae</taxon>
        <taxon>Gigaspora</taxon>
    </lineage>
</organism>
<accession>A0A397UB76</accession>
<feature type="transmembrane region" description="Helical" evidence="1">
    <location>
        <begin position="12"/>
        <end position="33"/>
    </location>
</feature>
<evidence type="ECO:0000256" key="1">
    <source>
        <dbReference type="SAM" id="Phobius"/>
    </source>
</evidence>
<keyword evidence="3" id="KW-1185">Reference proteome</keyword>
<keyword evidence="1" id="KW-1133">Transmembrane helix</keyword>